<dbReference type="InterPro" id="IPR008756">
    <property type="entry name" value="Peptidase_M56"/>
</dbReference>
<dbReference type="PANTHER" id="PTHR34978:SF3">
    <property type="entry name" value="SLR0241 PROTEIN"/>
    <property type="match status" value="1"/>
</dbReference>
<dbReference type="RefSeq" id="WP_189572661.1">
    <property type="nucleotide sequence ID" value="NZ_BMXU01000001.1"/>
</dbReference>
<evidence type="ECO:0000256" key="3">
    <source>
        <dbReference type="SAM" id="Phobius"/>
    </source>
</evidence>
<organism evidence="5 6">
    <name type="scientific">Parvularcula lutaonensis</name>
    <dbReference type="NCBI Taxonomy" id="491923"/>
    <lineage>
        <taxon>Bacteria</taxon>
        <taxon>Pseudomonadati</taxon>
        <taxon>Pseudomonadota</taxon>
        <taxon>Alphaproteobacteria</taxon>
        <taxon>Parvularculales</taxon>
        <taxon>Parvularculaceae</taxon>
        <taxon>Parvularcula</taxon>
    </lineage>
</organism>
<feature type="transmembrane region" description="Helical" evidence="3">
    <location>
        <begin position="126"/>
        <end position="147"/>
    </location>
</feature>
<dbReference type="CDD" id="cd07341">
    <property type="entry name" value="M56_BlaR1_MecR1_like"/>
    <property type="match status" value="1"/>
</dbReference>
<dbReference type="Pfam" id="PF05569">
    <property type="entry name" value="Peptidase_M56"/>
    <property type="match status" value="1"/>
</dbReference>
<keyword evidence="6" id="KW-1185">Reference proteome</keyword>
<gene>
    <name evidence="5" type="ORF">ACFONP_02075</name>
</gene>
<dbReference type="InterPro" id="IPR052173">
    <property type="entry name" value="Beta-lactam_resp_regulator"/>
</dbReference>
<protein>
    <submittedName>
        <fullName evidence="5">M56 family metallopeptidase</fullName>
    </submittedName>
</protein>
<keyword evidence="3" id="KW-0812">Transmembrane</keyword>
<evidence type="ECO:0000256" key="1">
    <source>
        <dbReference type="SAM" id="Coils"/>
    </source>
</evidence>
<proteinExistence type="predicted"/>
<dbReference type="Proteomes" id="UP001595607">
    <property type="component" value="Unassembled WGS sequence"/>
</dbReference>
<feature type="coiled-coil region" evidence="1">
    <location>
        <begin position="378"/>
        <end position="479"/>
    </location>
</feature>
<feature type="domain" description="Peptidase M56" evidence="4">
    <location>
        <begin position="17"/>
        <end position="312"/>
    </location>
</feature>
<evidence type="ECO:0000259" key="4">
    <source>
        <dbReference type="Pfam" id="PF05569"/>
    </source>
</evidence>
<keyword evidence="3" id="KW-1133">Transmembrane helix</keyword>
<dbReference type="PANTHER" id="PTHR34978">
    <property type="entry name" value="POSSIBLE SENSOR-TRANSDUCER PROTEIN BLAR"/>
    <property type="match status" value="1"/>
</dbReference>
<evidence type="ECO:0000313" key="5">
    <source>
        <dbReference type="EMBL" id="MFC3301517.1"/>
    </source>
</evidence>
<sequence>MTASEFLIHGLETTFWVSLLIILALSLRGPVTARFGSRAAILLWSLPALRLFAPTVTRRETIEVPSPTDSAPLAPTGENWTFEPQPVANPEPGVRDAVMTYAGPVEETPALAQFLPMFRELITAEVLASLVLSLWFLGVVVALALCAGRAASWRKTLLAESADVPEALARMAEDAADRVGTKKNFTLVVSGAADTPQLMGFRKPLLALPVDFAERYDEEEQEMALLHELIHLRRHDLSVLLLSEISFALQWFNPLTRHARKALRADQEAACDEAVRDLGVSTKGYAELLLKAASIGRPVPALTLDHSLKERIVRMQNPLGTPFRRYAFILTAGVSALAVAGFTASSTTVTEYVHPEKEAAKEKDGFDKVEDKEWERFLAEIEDEETVTERELEIALERLADKELQLEDKIRVLRVEGLSDKERAKLEKKLEAARKEMKQERKQLEWRSEESRERRDQARARAEAAIERARERAREDSSNVFFSGGRDGGELRRIEVRVGRGKGESIDLIIDPEGKLLNADELEDFARENDIDIDVFPETDGEVGFDLDTGGKNVFIGKAQPLRFASRDGEAVAVVAGLAKERGDRAAVLRRPGEKRTSGDETYGYSFSDGDRPVVVDLGGGDSKVAVLVPKGERKHGLRLHNDDHADRIGLVDHDGHKEMMVLLTDPFEGLKVPPVVAPKAPKVEIKAPKLETRETEEGTWILIPDEPDMTEFEVAMEAFGEEMEAFGERMEAWGAKMEVAGEALEELADECADHQEESDKPIILSERIEGGKRIRAVCATGGRDRFASEEMLRFIERQGLSREEKKHYKESLRLQR</sequence>
<keyword evidence="1" id="KW-0175">Coiled coil</keyword>
<accession>A0ABV7M9Q8</accession>
<reference evidence="6" key="1">
    <citation type="journal article" date="2019" name="Int. J. Syst. Evol. Microbiol.">
        <title>The Global Catalogue of Microorganisms (GCM) 10K type strain sequencing project: providing services to taxonomists for standard genome sequencing and annotation.</title>
        <authorList>
            <consortium name="The Broad Institute Genomics Platform"/>
            <consortium name="The Broad Institute Genome Sequencing Center for Infectious Disease"/>
            <person name="Wu L."/>
            <person name="Ma J."/>
        </authorList>
    </citation>
    <scope>NUCLEOTIDE SEQUENCE [LARGE SCALE GENOMIC DNA]</scope>
    <source>
        <strain evidence="6">KCTC 22245</strain>
    </source>
</reference>
<feature type="region of interest" description="Disordered" evidence="2">
    <location>
        <begin position="63"/>
        <end position="87"/>
    </location>
</feature>
<keyword evidence="3" id="KW-0472">Membrane</keyword>
<dbReference type="EMBL" id="JBHRVA010000002">
    <property type="protein sequence ID" value="MFC3301517.1"/>
    <property type="molecule type" value="Genomic_DNA"/>
</dbReference>
<comment type="caution">
    <text evidence="5">The sequence shown here is derived from an EMBL/GenBank/DDBJ whole genome shotgun (WGS) entry which is preliminary data.</text>
</comment>
<evidence type="ECO:0000256" key="2">
    <source>
        <dbReference type="SAM" id="MobiDB-lite"/>
    </source>
</evidence>
<feature type="transmembrane region" description="Helical" evidence="3">
    <location>
        <begin position="6"/>
        <end position="27"/>
    </location>
</feature>
<evidence type="ECO:0000313" key="6">
    <source>
        <dbReference type="Proteomes" id="UP001595607"/>
    </source>
</evidence>
<name>A0ABV7M9Q8_9PROT</name>